<reference evidence="7" key="1">
    <citation type="journal article" date="2020" name="Stud. Mycol.">
        <title>101 Dothideomycetes genomes: a test case for predicting lifestyles and emergence of pathogens.</title>
        <authorList>
            <person name="Haridas S."/>
            <person name="Albert R."/>
            <person name="Binder M."/>
            <person name="Bloem J."/>
            <person name="Labutti K."/>
            <person name="Salamov A."/>
            <person name="Andreopoulos B."/>
            <person name="Baker S."/>
            <person name="Barry K."/>
            <person name="Bills G."/>
            <person name="Bluhm B."/>
            <person name="Cannon C."/>
            <person name="Castanera R."/>
            <person name="Culley D."/>
            <person name="Daum C."/>
            <person name="Ezra D."/>
            <person name="Gonzalez J."/>
            <person name="Henrissat B."/>
            <person name="Kuo A."/>
            <person name="Liang C."/>
            <person name="Lipzen A."/>
            <person name="Lutzoni F."/>
            <person name="Magnuson J."/>
            <person name="Mondo S."/>
            <person name="Nolan M."/>
            <person name="Ohm R."/>
            <person name="Pangilinan J."/>
            <person name="Park H.-J."/>
            <person name="Ramirez L."/>
            <person name="Alfaro M."/>
            <person name="Sun H."/>
            <person name="Tritt A."/>
            <person name="Yoshinaga Y."/>
            <person name="Zwiers L.-H."/>
            <person name="Turgeon B."/>
            <person name="Goodwin S."/>
            <person name="Spatafora J."/>
            <person name="Crous P."/>
            <person name="Grigoriev I."/>
        </authorList>
    </citation>
    <scope>NUCLEOTIDE SEQUENCE</scope>
    <source>
        <strain evidence="7">CBS 269.34</strain>
    </source>
</reference>
<evidence type="ECO:0000256" key="2">
    <source>
        <dbReference type="ARBA" id="ARBA00022771"/>
    </source>
</evidence>
<dbReference type="Proteomes" id="UP000799750">
    <property type="component" value="Unassembled WGS sequence"/>
</dbReference>
<evidence type="ECO:0000256" key="5">
    <source>
        <dbReference type="SAM" id="MobiDB-lite"/>
    </source>
</evidence>
<feature type="compositionally biased region" description="Basic and acidic residues" evidence="5">
    <location>
        <begin position="234"/>
        <end position="251"/>
    </location>
</feature>
<feature type="domain" description="BED-type" evidence="6">
    <location>
        <begin position="2"/>
        <end position="64"/>
    </location>
</feature>
<proteinExistence type="predicted"/>
<accession>A0A6A6R573</accession>
<keyword evidence="1" id="KW-0479">Metal-binding</keyword>
<dbReference type="OrthoDB" id="10606309at2759"/>
<sequence length="304" mass="32600">MKYKVSNWPHFVYVGGQQWAELECCVCDGNGTNGNGTPDFKFLNGVAAFRAHLRRVHAIELSEADVMEFCTTRTLATTTVQALLDGTSGDPPVEERVCRTEPVEESRSLVTGASAEEIRGDFVAMGLAPRHADTKTAAANSVEELDPVVTAATDEETDADFAAMGLAWGNSETEDVTSTEEDSGDEEWDGTQGAASASHRTEVKQGSSTGADSDDAGAQTDANITEINNPPTYAKEDSELLDPKDVNDTTENRPGFNDDSPTGADTDEMSLDGREDDDAEPTGSDAAVNEGAFRYSFYSLRTRK</sequence>
<feature type="compositionally biased region" description="Polar residues" evidence="5">
    <location>
        <begin position="220"/>
        <end position="231"/>
    </location>
</feature>
<evidence type="ECO:0000256" key="1">
    <source>
        <dbReference type="ARBA" id="ARBA00022723"/>
    </source>
</evidence>
<gene>
    <name evidence="7" type="ORF">BU16DRAFT_615230</name>
</gene>
<feature type="compositionally biased region" description="Acidic residues" evidence="5">
    <location>
        <begin position="172"/>
        <end position="189"/>
    </location>
</feature>
<dbReference type="InterPro" id="IPR003656">
    <property type="entry name" value="Znf_BED"/>
</dbReference>
<evidence type="ECO:0000313" key="7">
    <source>
        <dbReference type="EMBL" id="KAF2499888.1"/>
    </source>
</evidence>
<keyword evidence="8" id="KW-1185">Reference proteome</keyword>
<evidence type="ECO:0000259" key="6">
    <source>
        <dbReference type="PROSITE" id="PS50808"/>
    </source>
</evidence>
<keyword evidence="3" id="KW-0862">Zinc</keyword>
<name>A0A6A6R573_9PEZI</name>
<protein>
    <recommendedName>
        <fullName evidence="6">BED-type domain-containing protein</fullName>
    </recommendedName>
</protein>
<keyword evidence="2 4" id="KW-0863">Zinc-finger</keyword>
<dbReference type="GO" id="GO:0008270">
    <property type="term" value="F:zinc ion binding"/>
    <property type="evidence" value="ECO:0007669"/>
    <property type="project" value="UniProtKB-KW"/>
</dbReference>
<dbReference type="PROSITE" id="PS50808">
    <property type="entry name" value="ZF_BED"/>
    <property type="match status" value="1"/>
</dbReference>
<feature type="compositionally biased region" description="Acidic residues" evidence="5">
    <location>
        <begin position="265"/>
        <end position="280"/>
    </location>
</feature>
<feature type="region of interest" description="Disordered" evidence="5">
    <location>
        <begin position="167"/>
        <end position="292"/>
    </location>
</feature>
<evidence type="ECO:0000313" key="8">
    <source>
        <dbReference type="Proteomes" id="UP000799750"/>
    </source>
</evidence>
<dbReference type="GO" id="GO:0003677">
    <property type="term" value="F:DNA binding"/>
    <property type="evidence" value="ECO:0007669"/>
    <property type="project" value="InterPro"/>
</dbReference>
<evidence type="ECO:0000256" key="4">
    <source>
        <dbReference type="PROSITE-ProRule" id="PRU00027"/>
    </source>
</evidence>
<organism evidence="7 8">
    <name type="scientific">Lophium mytilinum</name>
    <dbReference type="NCBI Taxonomy" id="390894"/>
    <lineage>
        <taxon>Eukaryota</taxon>
        <taxon>Fungi</taxon>
        <taxon>Dikarya</taxon>
        <taxon>Ascomycota</taxon>
        <taxon>Pezizomycotina</taxon>
        <taxon>Dothideomycetes</taxon>
        <taxon>Pleosporomycetidae</taxon>
        <taxon>Mytilinidiales</taxon>
        <taxon>Mytilinidiaceae</taxon>
        <taxon>Lophium</taxon>
    </lineage>
</organism>
<dbReference type="AlphaFoldDB" id="A0A6A6R573"/>
<dbReference type="EMBL" id="MU004184">
    <property type="protein sequence ID" value="KAF2499888.1"/>
    <property type="molecule type" value="Genomic_DNA"/>
</dbReference>
<evidence type="ECO:0000256" key="3">
    <source>
        <dbReference type="ARBA" id="ARBA00022833"/>
    </source>
</evidence>